<proteinExistence type="predicted"/>
<accession>A0A3A9VW89</accession>
<keyword evidence="2" id="KW-0812">Transmembrane</keyword>
<feature type="compositionally biased region" description="Pro residues" evidence="1">
    <location>
        <begin position="30"/>
        <end position="42"/>
    </location>
</feature>
<feature type="compositionally biased region" description="Low complexity" evidence="1">
    <location>
        <begin position="1"/>
        <end position="29"/>
    </location>
</feature>
<dbReference type="Proteomes" id="UP000275024">
    <property type="component" value="Unassembled WGS sequence"/>
</dbReference>
<dbReference type="EMBL" id="RBDY01000026">
    <property type="protein sequence ID" value="RKN16721.1"/>
    <property type="molecule type" value="Genomic_DNA"/>
</dbReference>
<evidence type="ECO:0000313" key="6">
    <source>
        <dbReference type="Proteomes" id="UP000275024"/>
    </source>
</evidence>
<feature type="compositionally biased region" description="Pro residues" evidence="1">
    <location>
        <begin position="52"/>
        <end position="61"/>
    </location>
</feature>
<feature type="transmembrane region" description="Helical" evidence="2">
    <location>
        <begin position="84"/>
        <end position="105"/>
    </location>
</feature>
<organism evidence="3 6">
    <name type="scientific">Streptomyces radicis</name>
    <dbReference type="NCBI Taxonomy" id="1750517"/>
    <lineage>
        <taxon>Bacteria</taxon>
        <taxon>Bacillati</taxon>
        <taxon>Actinomycetota</taxon>
        <taxon>Actinomycetes</taxon>
        <taxon>Kitasatosporales</taxon>
        <taxon>Streptomycetaceae</taxon>
        <taxon>Streptomyces</taxon>
    </lineage>
</organism>
<dbReference type="EMBL" id="RBDX01000028">
    <property type="protein sequence ID" value="RKN05188.1"/>
    <property type="molecule type" value="Genomic_DNA"/>
</dbReference>
<dbReference type="AlphaFoldDB" id="A0A3A9VW89"/>
<keyword evidence="5" id="KW-1185">Reference proteome</keyword>
<reference evidence="5 6" key="1">
    <citation type="submission" date="2018-09" db="EMBL/GenBank/DDBJ databases">
        <title>Streptomyces sp. nov. DS1-2, an endophytic actinomycete isolated from roots of Dendrobium scabrilingue.</title>
        <authorList>
            <person name="Kuncharoen N."/>
            <person name="Kudo T."/>
            <person name="Ohkuma M."/>
            <person name="Yuki M."/>
            <person name="Tanasupawat S."/>
        </authorList>
    </citation>
    <scope>NUCLEOTIDE SEQUENCE [LARGE SCALE GENOMIC DNA]</scope>
    <source>
        <strain evidence="3 6">AZ1-7</strain>
        <strain evidence="4 5">DS1-2</strain>
    </source>
</reference>
<keyword evidence="2" id="KW-1133">Transmembrane helix</keyword>
<sequence length="225" mass="23855">MSQPWQQQPDGGYGQQPQQPGGFGQQPNPYGQPQPPQQPYGQPPQQGYGYPPAQPQPPGQPQPWGAPGGGFPPPPPGGGPPTNVALAILAAVGAALVMGFLYAFIYDAMFDENTGEVRQISYVALAIGAAVGVGPAFLARNNWGVYILGGVLALAAAIFGELYGTAMILAEYSGTDWSAFKIFTVEFSNLWDLWQETNEAINWIFLLLAPAAAIGITQAVARRVR</sequence>
<dbReference type="RefSeq" id="WP_120699489.1">
    <property type="nucleotide sequence ID" value="NZ_RBDX01000028.1"/>
</dbReference>
<evidence type="ECO:0000256" key="2">
    <source>
        <dbReference type="SAM" id="Phobius"/>
    </source>
</evidence>
<evidence type="ECO:0000313" key="3">
    <source>
        <dbReference type="EMBL" id="RKN05188.1"/>
    </source>
</evidence>
<name>A0A3A9VW89_9ACTN</name>
<feature type="transmembrane region" description="Helical" evidence="2">
    <location>
        <begin position="200"/>
        <end position="221"/>
    </location>
</feature>
<protein>
    <submittedName>
        <fullName evidence="3">Uncharacterized protein</fullName>
    </submittedName>
</protein>
<dbReference type="OrthoDB" id="4333260at2"/>
<feature type="region of interest" description="Disordered" evidence="1">
    <location>
        <begin position="1"/>
        <end position="78"/>
    </location>
</feature>
<feature type="transmembrane region" description="Helical" evidence="2">
    <location>
        <begin position="120"/>
        <end position="138"/>
    </location>
</feature>
<keyword evidence="2" id="KW-0472">Membrane</keyword>
<feature type="transmembrane region" description="Helical" evidence="2">
    <location>
        <begin position="145"/>
        <end position="170"/>
    </location>
</feature>
<evidence type="ECO:0000313" key="5">
    <source>
        <dbReference type="Proteomes" id="UP000268652"/>
    </source>
</evidence>
<evidence type="ECO:0000256" key="1">
    <source>
        <dbReference type="SAM" id="MobiDB-lite"/>
    </source>
</evidence>
<comment type="caution">
    <text evidence="3">The sequence shown here is derived from an EMBL/GenBank/DDBJ whole genome shotgun (WGS) entry which is preliminary data.</text>
</comment>
<dbReference type="Proteomes" id="UP000268652">
    <property type="component" value="Unassembled WGS sequence"/>
</dbReference>
<gene>
    <name evidence="4" type="ORF">D7318_25140</name>
    <name evidence="3" type="ORF">D7319_25775</name>
</gene>
<evidence type="ECO:0000313" key="4">
    <source>
        <dbReference type="EMBL" id="RKN16721.1"/>
    </source>
</evidence>